<protein>
    <submittedName>
        <fullName evidence="1">AraC family transcriptional regulator</fullName>
    </submittedName>
</protein>
<gene>
    <name evidence="1" type="ORF">FY550_04260</name>
</gene>
<dbReference type="SMART" id="SM00342">
    <property type="entry name" value="HTH_ARAC"/>
    <property type="match status" value="1"/>
</dbReference>
<name>A0A1S1P001_9GAMM</name>
<dbReference type="InterPro" id="IPR009057">
    <property type="entry name" value="Homeodomain-like_sf"/>
</dbReference>
<dbReference type="RefSeq" id="WP_070975910.1">
    <property type="nucleotide sequence ID" value="NZ_CP043420.1"/>
</dbReference>
<dbReference type="SUPFAM" id="SSF46689">
    <property type="entry name" value="Homeodomain-like"/>
    <property type="match status" value="1"/>
</dbReference>
<reference evidence="1 2" key="1">
    <citation type="submission" date="2019-08" db="EMBL/GenBank/DDBJ databases">
        <title>Complete genome sequence of Kushneria sp. YCWA18, a halophilic phosphate-solubilizing bacterium isolated from Daqiao saltern in China.</title>
        <authorList>
            <person name="Du G.-X."/>
            <person name="Qu L.-Y."/>
        </authorList>
    </citation>
    <scope>NUCLEOTIDE SEQUENCE [LARGE SCALE GENOMIC DNA]</scope>
    <source>
        <strain evidence="1 2">YCWA18</strain>
    </source>
</reference>
<dbReference type="KEGG" id="kuy:FY550_04260"/>
<dbReference type="Proteomes" id="UP000322553">
    <property type="component" value="Chromosome"/>
</dbReference>
<sequence length="371" mass="42722">MFTVSYSLVRLVEEMLRAEGLNRAELLQQAGLPDDPFTGRVGCRLRDFAQLLNLAAVRRRNPAFGLKVYGRTRPDSYGVVGYAMLSSPTLKAAMERFTRFHPLIVTGLNVSLTTVDQLSCLQFEACSEKDGLPYQFFDFEIAALMFYLRWLCDDLQFRPIQAEFMHAEPIYAAPYRRLLQCHLNFGAPRYALIFERATLERPLSFADDALARVHEALAEQRLNELGSRLSAWRVQQLIMSRLSSGEPGIEDIAESLCVSKRTLQRCLKREGALYKDLLNAARRDQAHFFLCHSHITLQEVAYRLGFHEHSSFFRACSRWFGMTPGQYRAHHRRLREQQEKESSTVRVFRLPVRDANEENATTYGRGILTRQ</sequence>
<dbReference type="Gene3D" id="1.10.10.60">
    <property type="entry name" value="Homeodomain-like"/>
    <property type="match status" value="1"/>
</dbReference>
<evidence type="ECO:0000313" key="2">
    <source>
        <dbReference type="Proteomes" id="UP000322553"/>
    </source>
</evidence>
<proteinExistence type="predicted"/>
<dbReference type="PANTHER" id="PTHR47894:SF1">
    <property type="entry name" value="HTH-TYPE TRANSCRIPTIONAL REGULATOR VQSM"/>
    <property type="match status" value="1"/>
</dbReference>
<dbReference type="OrthoDB" id="5722175at2"/>
<dbReference type="PROSITE" id="PS01124">
    <property type="entry name" value="HTH_ARAC_FAMILY_2"/>
    <property type="match status" value="1"/>
</dbReference>
<dbReference type="InterPro" id="IPR018060">
    <property type="entry name" value="HTH_AraC"/>
</dbReference>
<dbReference type="PANTHER" id="PTHR47894">
    <property type="entry name" value="HTH-TYPE TRANSCRIPTIONAL REGULATOR GADX"/>
    <property type="match status" value="1"/>
</dbReference>
<dbReference type="EMBL" id="CP043420">
    <property type="protein sequence ID" value="QEL10423.1"/>
    <property type="molecule type" value="Genomic_DNA"/>
</dbReference>
<dbReference type="GO" id="GO:0003700">
    <property type="term" value="F:DNA-binding transcription factor activity"/>
    <property type="evidence" value="ECO:0007669"/>
    <property type="project" value="InterPro"/>
</dbReference>
<dbReference type="AlphaFoldDB" id="A0A1S1P001"/>
<keyword evidence="2" id="KW-1185">Reference proteome</keyword>
<dbReference type="Pfam" id="PF12625">
    <property type="entry name" value="Arabinose_bd"/>
    <property type="match status" value="1"/>
</dbReference>
<accession>A0A1S1P001</accession>
<dbReference type="Pfam" id="PF12833">
    <property type="entry name" value="HTH_18"/>
    <property type="match status" value="1"/>
</dbReference>
<dbReference type="GO" id="GO:0000976">
    <property type="term" value="F:transcription cis-regulatory region binding"/>
    <property type="evidence" value="ECO:0007669"/>
    <property type="project" value="TreeGrafter"/>
</dbReference>
<evidence type="ECO:0000313" key="1">
    <source>
        <dbReference type="EMBL" id="QEL10423.1"/>
    </source>
</evidence>
<dbReference type="GO" id="GO:0005829">
    <property type="term" value="C:cytosol"/>
    <property type="evidence" value="ECO:0007669"/>
    <property type="project" value="TreeGrafter"/>
</dbReference>
<dbReference type="InterPro" id="IPR032687">
    <property type="entry name" value="AraC-type_N"/>
</dbReference>
<organism evidence="1 2">
    <name type="scientific">Kushneria phosphatilytica</name>
    <dbReference type="NCBI Taxonomy" id="657387"/>
    <lineage>
        <taxon>Bacteria</taxon>
        <taxon>Pseudomonadati</taxon>
        <taxon>Pseudomonadota</taxon>
        <taxon>Gammaproteobacteria</taxon>
        <taxon>Oceanospirillales</taxon>
        <taxon>Halomonadaceae</taxon>
        <taxon>Kushneria</taxon>
    </lineage>
</organism>
<dbReference type="STRING" id="657387.BH688_00520"/>